<gene>
    <name evidence="1" type="ORF">NM688_g916</name>
</gene>
<sequence length="198" mass="20912">MEDTCPGESNELNTVMTPPHHVPHTTLALSMMRLLPIYFASASCKIFQLPLEVAGAPAILVHLFAIFAAVVTVSPALAVPALAVPARLANRQTITENGTASYYEAGLGACDITNQDSDFIVAISSAVFNSWPGATSNPSRNPICDQKMVVTYGSKSVTVRVTDECMACSPTDIALSLSAFDTLASPALGHISVTWTIE</sequence>
<name>A0ACC1TD84_9APHY</name>
<accession>A0ACC1TD84</accession>
<keyword evidence="2" id="KW-1185">Reference proteome</keyword>
<protein>
    <submittedName>
        <fullName evidence="1">Uncharacterized protein</fullName>
    </submittedName>
</protein>
<reference evidence="1" key="1">
    <citation type="submission" date="2022-07" db="EMBL/GenBank/DDBJ databases">
        <title>Genome Sequence of Phlebia brevispora.</title>
        <authorList>
            <person name="Buettner E."/>
        </authorList>
    </citation>
    <scope>NUCLEOTIDE SEQUENCE</scope>
    <source>
        <strain evidence="1">MPL23</strain>
    </source>
</reference>
<proteinExistence type="predicted"/>
<evidence type="ECO:0000313" key="1">
    <source>
        <dbReference type="EMBL" id="KAJ3558470.1"/>
    </source>
</evidence>
<dbReference type="EMBL" id="JANHOG010000087">
    <property type="protein sequence ID" value="KAJ3558470.1"/>
    <property type="molecule type" value="Genomic_DNA"/>
</dbReference>
<comment type="caution">
    <text evidence="1">The sequence shown here is derived from an EMBL/GenBank/DDBJ whole genome shotgun (WGS) entry which is preliminary data.</text>
</comment>
<dbReference type="Proteomes" id="UP001148662">
    <property type="component" value="Unassembled WGS sequence"/>
</dbReference>
<organism evidence="1 2">
    <name type="scientific">Phlebia brevispora</name>
    <dbReference type="NCBI Taxonomy" id="194682"/>
    <lineage>
        <taxon>Eukaryota</taxon>
        <taxon>Fungi</taxon>
        <taxon>Dikarya</taxon>
        <taxon>Basidiomycota</taxon>
        <taxon>Agaricomycotina</taxon>
        <taxon>Agaricomycetes</taxon>
        <taxon>Polyporales</taxon>
        <taxon>Meruliaceae</taxon>
        <taxon>Phlebia</taxon>
    </lineage>
</organism>
<evidence type="ECO:0000313" key="2">
    <source>
        <dbReference type="Proteomes" id="UP001148662"/>
    </source>
</evidence>